<feature type="compositionally biased region" description="Polar residues" evidence="1">
    <location>
        <begin position="1"/>
        <end position="19"/>
    </location>
</feature>
<feature type="compositionally biased region" description="Polar residues" evidence="1">
    <location>
        <begin position="51"/>
        <end position="64"/>
    </location>
</feature>
<dbReference type="Pfam" id="PF00768">
    <property type="entry name" value="Peptidase_S11"/>
    <property type="match status" value="1"/>
</dbReference>
<evidence type="ECO:0000259" key="3">
    <source>
        <dbReference type="Pfam" id="PF00768"/>
    </source>
</evidence>
<accession>A0ABX1A9M7</accession>
<feature type="region of interest" description="Disordered" evidence="1">
    <location>
        <begin position="465"/>
        <end position="504"/>
    </location>
</feature>
<dbReference type="EMBL" id="JAATEM010000011">
    <property type="protein sequence ID" value="NJP50578.1"/>
    <property type="molecule type" value="Genomic_DNA"/>
</dbReference>
<keyword evidence="4" id="KW-0645">Protease</keyword>
<dbReference type="PANTHER" id="PTHR21581:SF33">
    <property type="entry name" value="D-ALANYL-D-ALANINE CARBOXYPEPTIDASE DACB"/>
    <property type="match status" value="1"/>
</dbReference>
<dbReference type="Proteomes" id="UP000730591">
    <property type="component" value="Unassembled WGS sequence"/>
</dbReference>
<keyword evidence="5" id="KW-1185">Reference proteome</keyword>
<dbReference type="SUPFAM" id="SSF56601">
    <property type="entry name" value="beta-lactamase/transpeptidase-like"/>
    <property type="match status" value="1"/>
</dbReference>
<feature type="region of interest" description="Disordered" evidence="1">
    <location>
        <begin position="51"/>
        <end position="102"/>
    </location>
</feature>
<reference evidence="4 5" key="1">
    <citation type="submission" date="2020-03" db="EMBL/GenBank/DDBJ databases">
        <title>WGS of actinomycetes isolated from Thailand.</title>
        <authorList>
            <person name="Thawai C."/>
        </authorList>
    </citation>
    <scope>NUCLEOTIDE SEQUENCE [LARGE SCALE GENOMIC DNA]</scope>
    <source>
        <strain evidence="4 5">SBST2-5</strain>
    </source>
</reference>
<dbReference type="Gene3D" id="3.40.710.10">
    <property type="entry name" value="DD-peptidase/beta-lactamase superfamily"/>
    <property type="match status" value="1"/>
</dbReference>
<feature type="region of interest" description="Disordered" evidence="1">
    <location>
        <begin position="1"/>
        <end position="28"/>
    </location>
</feature>
<protein>
    <submittedName>
        <fullName evidence="4">D-alanyl-D-alanine carboxypeptidase</fullName>
    </submittedName>
</protein>
<evidence type="ECO:0000313" key="4">
    <source>
        <dbReference type="EMBL" id="NJP50578.1"/>
    </source>
</evidence>
<feature type="region of interest" description="Disordered" evidence="1">
    <location>
        <begin position="152"/>
        <end position="173"/>
    </location>
</feature>
<dbReference type="PANTHER" id="PTHR21581">
    <property type="entry name" value="D-ALANYL-D-ALANINE CARBOXYPEPTIDASE"/>
    <property type="match status" value="1"/>
</dbReference>
<keyword evidence="4" id="KW-0121">Carboxypeptidase</keyword>
<dbReference type="GO" id="GO:0004180">
    <property type="term" value="F:carboxypeptidase activity"/>
    <property type="evidence" value="ECO:0007669"/>
    <property type="project" value="UniProtKB-KW"/>
</dbReference>
<organism evidence="4 5">
    <name type="scientific">Streptomyces composti</name>
    <dbReference type="NCBI Taxonomy" id="2720025"/>
    <lineage>
        <taxon>Bacteria</taxon>
        <taxon>Bacillati</taxon>
        <taxon>Actinomycetota</taxon>
        <taxon>Actinomycetes</taxon>
        <taxon>Kitasatosporales</taxon>
        <taxon>Streptomycetaceae</taxon>
        <taxon>Streptomyces</taxon>
    </lineage>
</organism>
<feature type="domain" description="Peptidase S11 D-alanyl-D-alanine carboxypeptidase A N-terminal" evidence="3">
    <location>
        <begin position="197"/>
        <end position="435"/>
    </location>
</feature>
<evidence type="ECO:0000313" key="5">
    <source>
        <dbReference type="Proteomes" id="UP000730591"/>
    </source>
</evidence>
<sequence length="547" mass="56724">MTPITVPNTKETTASSRCTQKYAVGSPPSKARPLLSLTRFLTKVIQMTQLHTPKASRNQDTGRLSFTREDLSSQRRAPSVARGSGGCPPDVHSMRPVSPGRAGFLARGGARVGTAAGAAGTFPVVPAPKTTLRRSLVVASALLVSAALTAPAAAASPSPGTSPSAKPPAKMSAVGGARLAEPGTQVNPAPGVPVLPKGISARSWIVADAESGEVLAAHNAHWRLAPASTLKMLFADTLLPKWPKTAKHKVKLSDLAGVGPGSSMVGIKEDETYTVHDLWLGVFLRSGNDAVHVLSAMNGGVEPTVAEMNKHAEELQALDTHVVSPDGYDAPKQVSSAYDLTLIARSGMQKKDFREYASTVRAKFPGETKKNKKGKKVRESFEIQNTNRLLTGDAGLPVYKGIAGVKNGNTTNAGATFTGVAERDGRVLLVTVMNPEKDGHNEVYKETAKLFDWGFEAAGKVEPVGELVPPKGAQAGGPSASPGQAGGSAQGAGGGEKPVASAPAGGSSGIGVALSLTGGVLALLAGAAYLVNRRWPLPDLVRRRPRD</sequence>
<name>A0ABX1A9M7_9ACTN</name>
<feature type="compositionally biased region" description="Low complexity" evidence="1">
    <location>
        <begin position="152"/>
        <end position="170"/>
    </location>
</feature>
<keyword evidence="2" id="KW-1133">Transmembrane helix</keyword>
<keyword evidence="2" id="KW-0812">Transmembrane</keyword>
<keyword evidence="4" id="KW-0378">Hydrolase</keyword>
<dbReference type="InterPro" id="IPR001967">
    <property type="entry name" value="Peptidase_S11_N"/>
</dbReference>
<proteinExistence type="predicted"/>
<comment type="caution">
    <text evidence="4">The sequence shown here is derived from an EMBL/GenBank/DDBJ whole genome shotgun (WGS) entry which is preliminary data.</text>
</comment>
<keyword evidence="2" id="KW-0472">Membrane</keyword>
<evidence type="ECO:0000256" key="1">
    <source>
        <dbReference type="SAM" id="MobiDB-lite"/>
    </source>
</evidence>
<gene>
    <name evidence="4" type="ORF">HCJ93_10980</name>
</gene>
<feature type="compositionally biased region" description="Gly residues" evidence="1">
    <location>
        <begin position="484"/>
        <end position="496"/>
    </location>
</feature>
<feature type="transmembrane region" description="Helical" evidence="2">
    <location>
        <begin position="510"/>
        <end position="532"/>
    </location>
</feature>
<evidence type="ECO:0000256" key="2">
    <source>
        <dbReference type="SAM" id="Phobius"/>
    </source>
</evidence>
<dbReference type="InterPro" id="IPR012338">
    <property type="entry name" value="Beta-lactam/transpept-like"/>
</dbReference>
<feature type="compositionally biased region" description="Low complexity" evidence="1">
    <location>
        <begin position="472"/>
        <end position="483"/>
    </location>
</feature>